<accession>A0A9P8MGP0</accession>
<feature type="compositionally biased region" description="Basic and acidic residues" evidence="1">
    <location>
        <begin position="237"/>
        <end position="260"/>
    </location>
</feature>
<sequence length="377" mass="42415">MESNRVVLFQPCNHRPCNANNGECPPECALAPVHKPNENARERNRVSPLIAEQERSLPGCAKPPLELEDGFPKSLKRKATLPPGPAQYHVRVHLLRGELVMRARGFLPRLKQPGQVQHVECQDRWQRQPNLKICHDDHGHFLRGAQHGGLAERPCAGGRRQRRDERELYHRRKASRQPAFASNRPDEHNVDGEAPAPAAPGGYHHQGEHLDAGHESYADAGRAGCLGRVGGDGPGDNPRRREQPQEKDGKHGGQQHHVEEPEYDGDCVQPMELVGQLVEHNGQDAGALRYEEPPRREGRECPPCRRESPGVFVMDRIPEVIHFWTVHVHFPQLNGLFCPLCELYMALGHKSAPPVSSVILTSTWQPCRLDQDSREYF</sequence>
<dbReference type="EMBL" id="JACEFI010000003">
    <property type="protein sequence ID" value="KAH0599532.1"/>
    <property type="molecule type" value="Genomic_DNA"/>
</dbReference>
<protein>
    <submittedName>
        <fullName evidence="2">Uncharacterized protein</fullName>
    </submittedName>
</protein>
<name>A0A9P8MGP0_9HYPO</name>
<keyword evidence="3" id="KW-1185">Reference proteome</keyword>
<reference evidence="2 3" key="1">
    <citation type="submission" date="2020-07" db="EMBL/GenBank/DDBJ databases">
        <title>Metarhizium humberi genome.</title>
        <authorList>
            <person name="Lysoe E."/>
        </authorList>
    </citation>
    <scope>NUCLEOTIDE SEQUENCE [LARGE SCALE GENOMIC DNA]</scope>
    <source>
        <strain evidence="2 3">ESALQ1638</strain>
    </source>
</reference>
<evidence type="ECO:0000256" key="1">
    <source>
        <dbReference type="SAM" id="MobiDB-lite"/>
    </source>
</evidence>
<organism evidence="2 3">
    <name type="scientific">Metarhizium humberi</name>
    <dbReference type="NCBI Taxonomy" id="2596975"/>
    <lineage>
        <taxon>Eukaryota</taxon>
        <taxon>Fungi</taxon>
        <taxon>Dikarya</taxon>
        <taxon>Ascomycota</taxon>
        <taxon>Pezizomycotina</taxon>
        <taxon>Sordariomycetes</taxon>
        <taxon>Hypocreomycetidae</taxon>
        <taxon>Hypocreales</taxon>
        <taxon>Clavicipitaceae</taxon>
        <taxon>Metarhizium</taxon>
    </lineage>
</organism>
<evidence type="ECO:0000313" key="3">
    <source>
        <dbReference type="Proteomes" id="UP000764110"/>
    </source>
</evidence>
<evidence type="ECO:0000313" key="2">
    <source>
        <dbReference type="EMBL" id="KAH0599532.1"/>
    </source>
</evidence>
<dbReference type="Proteomes" id="UP000764110">
    <property type="component" value="Unassembled WGS sequence"/>
</dbReference>
<dbReference type="AlphaFoldDB" id="A0A9P8MGP0"/>
<feature type="region of interest" description="Disordered" evidence="1">
    <location>
        <begin position="144"/>
        <end position="209"/>
    </location>
</feature>
<feature type="region of interest" description="Disordered" evidence="1">
    <location>
        <begin position="222"/>
        <end position="261"/>
    </location>
</feature>
<gene>
    <name evidence="2" type="ORF">MHUMG1_02320</name>
</gene>
<proteinExistence type="predicted"/>
<comment type="caution">
    <text evidence="2">The sequence shown here is derived from an EMBL/GenBank/DDBJ whole genome shotgun (WGS) entry which is preliminary data.</text>
</comment>